<sequence length="32" mass="3721">MGYIQRWVGLDARDNAKTLERKLVVKLGTYLI</sequence>
<dbReference type="GeneID" id="5977190"/>
<reference evidence="2" key="1">
    <citation type="journal article" date="2007" name="Plant Cell">
        <title>Dothideomycete-plant interactions illuminated by genome sequencing and EST analysis of the wheat pathogen Stagonospora nodorum.</title>
        <authorList>
            <person name="Hane J.K."/>
            <person name="Lowe R.G."/>
            <person name="Solomon P.S."/>
            <person name="Tan K.C."/>
            <person name="Schoch C.L."/>
            <person name="Spatafora J.W."/>
            <person name="Crous P.W."/>
            <person name="Kodira C."/>
            <person name="Birren B.W."/>
            <person name="Galagan J.E."/>
            <person name="Torriani S.F."/>
            <person name="McDonald B.A."/>
            <person name="Oliver R.P."/>
        </authorList>
    </citation>
    <scope>NUCLEOTIDE SEQUENCE [LARGE SCALE GENOMIC DNA]</scope>
    <source>
        <strain evidence="2">SN15 / ATCC MYA-4574 / FGSC 10173</strain>
    </source>
</reference>
<protein>
    <submittedName>
        <fullName evidence="1">Uncharacterized protein</fullName>
    </submittedName>
</protein>
<gene>
    <name evidence="1" type="ORF">SNOG_10000</name>
</gene>
<dbReference type="KEGG" id="pno:SNOG_10000"/>
<dbReference type="Proteomes" id="UP000001055">
    <property type="component" value="Unassembled WGS sequence"/>
</dbReference>
<organism evidence="1 2">
    <name type="scientific">Phaeosphaeria nodorum (strain SN15 / ATCC MYA-4574 / FGSC 10173)</name>
    <name type="common">Glume blotch fungus</name>
    <name type="synonym">Parastagonospora nodorum</name>
    <dbReference type="NCBI Taxonomy" id="321614"/>
    <lineage>
        <taxon>Eukaryota</taxon>
        <taxon>Fungi</taxon>
        <taxon>Dikarya</taxon>
        <taxon>Ascomycota</taxon>
        <taxon>Pezizomycotina</taxon>
        <taxon>Dothideomycetes</taxon>
        <taxon>Pleosporomycetidae</taxon>
        <taxon>Pleosporales</taxon>
        <taxon>Pleosporineae</taxon>
        <taxon>Phaeosphaeriaceae</taxon>
        <taxon>Parastagonospora</taxon>
    </lineage>
</organism>
<proteinExistence type="predicted"/>
<name>Q0UE14_PHANO</name>
<dbReference type="EMBL" id="CH445340">
    <property type="protein sequence ID" value="EAT82335.1"/>
    <property type="molecule type" value="Genomic_DNA"/>
</dbReference>
<dbReference type="InParanoid" id="Q0UE14"/>
<dbReference type="AlphaFoldDB" id="Q0UE14"/>
<dbReference type="HOGENOM" id="CLU_3392491_0_0_1"/>
<dbReference type="RefSeq" id="XP_001800284.1">
    <property type="nucleotide sequence ID" value="XM_001800232.1"/>
</dbReference>
<accession>Q0UE14</accession>
<evidence type="ECO:0000313" key="2">
    <source>
        <dbReference type="Proteomes" id="UP000001055"/>
    </source>
</evidence>
<evidence type="ECO:0000313" key="1">
    <source>
        <dbReference type="EMBL" id="EAT82335.1"/>
    </source>
</evidence>